<proteinExistence type="predicted"/>
<dbReference type="SUPFAM" id="SSF57903">
    <property type="entry name" value="FYVE/PHD zinc finger"/>
    <property type="match status" value="1"/>
</dbReference>
<gene>
    <name evidence="1" type="ORF">MEDL_14708</name>
</gene>
<comment type="caution">
    <text evidence="1">The sequence shown here is derived from an EMBL/GenBank/DDBJ whole genome shotgun (WGS) entry which is preliminary data.</text>
</comment>
<dbReference type="EMBL" id="CAJPWZ010000730">
    <property type="protein sequence ID" value="CAG2200038.1"/>
    <property type="molecule type" value="Genomic_DNA"/>
</dbReference>
<dbReference type="AlphaFoldDB" id="A0A8S3QTG6"/>
<keyword evidence="2" id="KW-1185">Reference proteome</keyword>
<dbReference type="Proteomes" id="UP000683360">
    <property type="component" value="Unassembled WGS sequence"/>
</dbReference>
<organism evidence="1 2">
    <name type="scientific">Mytilus edulis</name>
    <name type="common">Blue mussel</name>
    <dbReference type="NCBI Taxonomy" id="6550"/>
    <lineage>
        <taxon>Eukaryota</taxon>
        <taxon>Metazoa</taxon>
        <taxon>Spiralia</taxon>
        <taxon>Lophotrochozoa</taxon>
        <taxon>Mollusca</taxon>
        <taxon>Bivalvia</taxon>
        <taxon>Autobranchia</taxon>
        <taxon>Pteriomorphia</taxon>
        <taxon>Mytilida</taxon>
        <taxon>Mytiloidea</taxon>
        <taxon>Mytilidae</taxon>
        <taxon>Mytilinae</taxon>
        <taxon>Mytilus</taxon>
    </lineage>
</organism>
<name>A0A8S3QTG6_MYTED</name>
<sequence>MQLTFLQEQKRFNQSFDHMGEKIGQYKNCFPGTEKTQHCASRSIHCTQAKFLRDIDNFRHLLPYHTRKIAVKMKQLNETYQRHYLELADFDIGEETDGGTSNTSFPTTQGIIDDLTRIIKPITKEAECQTTEGFVKQITTIRNDCKVCNEEQLNQRVIWVGCSCKTTCSYWVHARCMGIAAKTKAPENEKSGYKL</sequence>
<protein>
    <submittedName>
        <fullName evidence="1">Uncharacterized protein</fullName>
    </submittedName>
</protein>
<reference evidence="1" key="1">
    <citation type="submission" date="2021-03" db="EMBL/GenBank/DDBJ databases">
        <authorList>
            <person name="Bekaert M."/>
        </authorList>
    </citation>
    <scope>NUCLEOTIDE SEQUENCE</scope>
</reference>
<evidence type="ECO:0000313" key="1">
    <source>
        <dbReference type="EMBL" id="CAG2200038.1"/>
    </source>
</evidence>
<evidence type="ECO:0000313" key="2">
    <source>
        <dbReference type="Proteomes" id="UP000683360"/>
    </source>
</evidence>
<accession>A0A8S3QTG6</accession>
<dbReference type="InterPro" id="IPR011011">
    <property type="entry name" value="Znf_FYVE_PHD"/>
</dbReference>